<dbReference type="RefSeq" id="WP_105982706.1">
    <property type="nucleotide sequence ID" value="NZ_MQUC01000003.1"/>
</dbReference>
<keyword evidence="8" id="KW-1185">Reference proteome</keyword>
<feature type="transmembrane region" description="Helical" evidence="5">
    <location>
        <begin position="110"/>
        <end position="132"/>
    </location>
</feature>
<dbReference type="Proteomes" id="UP000239532">
    <property type="component" value="Unassembled WGS sequence"/>
</dbReference>
<keyword evidence="2 5" id="KW-0812">Transmembrane</keyword>
<evidence type="ECO:0000313" key="7">
    <source>
        <dbReference type="EMBL" id="PRP66923.1"/>
    </source>
</evidence>
<dbReference type="Pfam" id="PF04932">
    <property type="entry name" value="Wzy_C"/>
    <property type="match status" value="1"/>
</dbReference>
<evidence type="ECO:0000259" key="6">
    <source>
        <dbReference type="Pfam" id="PF04932"/>
    </source>
</evidence>
<gene>
    <name evidence="7" type="ORF">BST86_07335</name>
</gene>
<name>A0A2S9WTX1_9FLAO</name>
<dbReference type="OrthoDB" id="1178661at2"/>
<keyword evidence="4 5" id="KW-0472">Membrane</keyword>
<dbReference type="PANTHER" id="PTHR37422:SF13">
    <property type="entry name" value="LIPOPOLYSACCHARIDE BIOSYNTHESIS PROTEIN PA4999-RELATED"/>
    <property type="match status" value="1"/>
</dbReference>
<feature type="domain" description="O-antigen ligase-related" evidence="6">
    <location>
        <begin position="188"/>
        <end position="317"/>
    </location>
</feature>
<evidence type="ECO:0000313" key="8">
    <source>
        <dbReference type="Proteomes" id="UP000239532"/>
    </source>
</evidence>
<dbReference type="AlphaFoldDB" id="A0A2S9WTX1"/>
<feature type="transmembrane region" description="Helical" evidence="5">
    <location>
        <begin position="152"/>
        <end position="168"/>
    </location>
</feature>
<dbReference type="EMBL" id="MQUC01000003">
    <property type="protein sequence ID" value="PRP66923.1"/>
    <property type="molecule type" value="Genomic_DNA"/>
</dbReference>
<evidence type="ECO:0000256" key="2">
    <source>
        <dbReference type="ARBA" id="ARBA00022692"/>
    </source>
</evidence>
<organism evidence="7 8">
    <name type="scientific">Nonlabens agnitus</name>
    <dbReference type="NCBI Taxonomy" id="870484"/>
    <lineage>
        <taxon>Bacteria</taxon>
        <taxon>Pseudomonadati</taxon>
        <taxon>Bacteroidota</taxon>
        <taxon>Flavobacteriia</taxon>
        <taxon>Flavobacteriales</taxon>
        <taxon>Flavobacteriaceae</taxon>
        <taxon>Nonlabens</taxon>
    </lineage>
</organism>
<comment type="caution">
    <text evidence="7">The sequence shown here is derived from an EMBL/GenBank/DDBJ whole genome shotgun (WGS) entry which is preliminary data.</text>
</comment>
<feature type="transmembrane region" description="Helical" evidence="5">
    <location>
        <begin position="81"/>
        <end position="103"/>
    </location>
</feature>
<feature type="transmembrane region" description="Helical" evidence="5">
    <location>
        <begin position="356"/>
        <end position="375"/>
    </location>
</feature>
<feature type="transmembrane region" description="Helical" evidence="5">
    <location>
        <begin position="300"/>
        <end position="321"/>
    </location>
</feature>
<sequence>MTKFCVFLLSLILALGNLTDLLVSYLLEVIMVLVSFIILFQKKYHPSILIHCKQALPLFLILFILFVASVSYGAIVNESVSLFNVNFFLVILIYIILSAFFNINKDAIPLSLIFFSVGTAILSFLYFFDILATGLEVRNDRLLFLGENPNSLSVRIALGVVIFIWVTWRNILEYNRFKRFCFLIPVPFMIALIIASGSKGSFLLCIISIVILLIVSKNISSKTKIITFLILPIVLIPFYKLFIESSLYDRFLNSSLTTGRSEIWEQALNIFYENPLGVGEGGYFREIREATGDSIDTHNLFIYLLATGGFISFILFVFFYYKLLVKAYLSFKNSSEPIFLIIWISMFFVMNKTGGVISYLVMWFFLAMINSRFMFIGEKKKI</sequence>
<dbReference type="InterPro" id="IPR007016">
    <property type="entry name" value="O-antigen_ligase-rel_domated"/>
</dbReference>
<protein>
    <recommendedName>
        <fullName evidence="6">O-antigen ligase-related domain-containing protein</fullName>
    </recommendedName>
</protein>
<feature type="transmembrane region" description="Helical" evidence="5">
    <location>
        <begin position="180"/>
        <end position="195"/>
    </location>
</feature>
<dbReference type="GO" id="GO:0016020">
    <property type="term" value="C:membrane"/>
    <property type="evidence" value="ECO:0007669"/>
    <property type="project" value="UniProtKB-SubCell"/>
</dbReference>
<evidence type="ECO:0000256" key="3">
    <source>
        <dbReference type="ARBA" id="ARBA00022989"/>
    </source>
</evidence>
<keyword evidence="3 5" id="KW-1133">Transmembrane helix</keyword>
<reference evidence="7 8" key="1">
    <citation type="submission" date="2016-11" db="EMBL/GenBank/DDBJ databases">
        <title>Trade-off between light-utilization and light-protection in marine flavobacteria.</title>
        <authorList>
            <person name="Kumagai Y."/>
        </authorList>
    </citation>
    <scope>NUCLEOTIDE SEQUENCE [LARGE SCALE GENOMIC DNA]</scope>
    <source>
        <strain evidence="7 8">JCM 17109</strain>
    </source>
</reference>
<dbReference type="InterPro" id="IPR051533">
    <property type="entry name" value="WaaL-like"/>
</dbReference>
<feature type="transmembrane region" description="Helical" evidence="5">
    <location>
        <begin position="26"/>
        <end position="44"/>
    </location>
</feature>
<proteinExistence type="predicted"/>
<feature type="transmembrane region" description="Helical" evidence="5">
    <location>
        <begin position="56"/>
        <end position="75"/>
    </location>
</feature>
<evidence type="ECO:0000256" key="1">
    <source>
        <dbReference type="ARBA" id="ARBA00004141"/>
    </source>
</evidence>
<evidence type="ECO:0000256" key="4">
    <source>
        <dbReference type="ARBA" id="ARBA00023136"/>
    </source>
</evidence>
<dbReference type="PANTHER" id="PTHR37422">
    <property type="entry name" value="TEICHURONIC ACID BIOSYNTHESIS PROTEIN TUAE"/>
    <property type="match status" value="1"/>
</dbReference>
<comment type="subcellular location">
    <subcellularLocation>
        <location evidence="1">Membrane</location>
        <topology evidence="1">Multi-pass membrane protein</topology>
    </subcellularLocation>
</comment>
<evidence type="ECO:0000256" key="5">
    <source>
        <dbReference type="SAM" id="Phobius"/>
    </source>
</evidence>
<feature type="transmembrane region" description="Helical" evidence="5">
    <location>
        <begin position="333"/>
        <end position="350"/>
    </location>
</feature>
<accession>A0A2S9WTX1</accession>
<feature type="transmembrane region" description="Helical" evidence="5">
    <location>
        <begin position="226"/>
        <end position="243"/>
    </location>
</feature>